<proteinExistence type="predicted"/>
<dbReference type="NCBIfam" id="NF033768">
    <property type="entry name" value="myxo_SS_tail"/>
    <property type="match status" value="1"/>
</dbReference>
<feature type="compositionally biased region" description="Basic and acidic residues" evidence="1">
    <location>
        <begin position="78"/>
        <end position="99"/>
    </location>
</feature>
<accession>A0A3B1A5N4</accession>
<keyword evidence="2" id="KW-0812">Transmembrane</keyword>
<feature type="region of interest" description="Disordered" evidence="1">
    <location>
        <begin position="217"/>
        <end position="242"/>
    </location>
</feature>
<reference evidence="3" key="1">
    <citation type="submission" date="2018-06" db="EMBL/GenBank/DDBJ databases">
        <authorList>
            <person name="Zhirakovskaya E."/>
        </authorList>
    </citation>
    <scope>NUCLEOTIDE SEQUENCE</scope>
</reference>
<dbReference type="InterPro" id="IPR049806">
    <property type="entry name" value="MasK-like_C"/>
</dbReference>
<keyword evidence="2" id="KW-1133">Transmembrane helix</keyword>
<organism evidence="3">
    <name type="scientific">hydrothermal vent metagenome</name>
    <dbReference type="NCBI Taxonomy" id="652676"/>
    <lineage>
        <taxon>unclassified sequences</taxon>
        <taxon>metagenomes</taxon>
        <taxon>ecological metagenomes</taxon>
    </lineage>
</organism>
<feature type="transmembrane region" description="Helical" evidence="2">
    <location>
        <begin position="23"/>
        <end position="44"/>
    </location>
</feature>
<feature type="region of interest" description="Disordered" evidence="1">
    <location>
        <begin position="66"/>
        <end position="128"/>
    </location>
</feature>
<dbReference type="EMBL" id="UOFQ01000119">
    <property type="protein sequence ID" value="VAW89044.1"/>
    <property type="molecule type" value="Genomic_DNA"/>
</dbReference>
<dbReference type="AlphaFoldDB" id="A0A3B1A5N4"/>
<keyword evidence="2" id="KW-0472">Membrane</keyword>
<evidence type="ECO:0000256" key="2">
    <source>
        <dbReference type="SAM" id="Phobius"/>
    </source>
</evidence>
<name>A0A3B1A5N4_9ZZZZ</name>
<evidence type="ECO:0008006" key="4">
    <source>
        <dbReference type="Google" id="ProtNLM"/>
    </source>
</evidence>
<feature type="compositionally biased region" description="Basic and acidic residues" evidence="1">
    <location>
        <begin position="217"/>
        <end position="232"/>
    </location>
</feature>
<gene>
    <name evidence="3" type="ORF">MNBD_GAMMA17-1829</name>
</gene>
<protein>
    <recommendedName>
        <fullName evidence="4">TonB C-terminal domain-containing protein</fullName>
    </recommendedName>
</protein>
<sequence length="331" mass="36531">MSTVTYQGLALSWHPQNNNDKPFAIFLALVLTLFIGLGFFLSTIEVPETSHRTKVEVPERIARFIMEKPEPAPKPPAPKKEIKIKEKPKPETKPEEAPKPKQPTVKRQKPEKPSKITQKESTAREKAAKSGLIALSNELSDLIDTSSIDAMMGKPLKKTGKPAQVATVNTALITSGSAQEAKHINIDATLPNVISHTTLNTQQREAAAQALLAARAEEPVASKKARDSDEPQRAGNQRSEEEIAYVIDQNKSKLHAIYRSARRNNPGIMGMIVLEITILPSGEVEEVAIKSSELNNARLEARLIARIKQFNFGNRNVNKVTVTYPIEFLPS</sequence>
<evidence type="ECO:0000256" key="1">
    <source>
        <dbReference type="SAM" id="MobiDB-lite"/>
    </source>
</evidence>
<dbReference type="Gene3D" id="3.30.1150.10">
    <property type="match status" value="1"/>
</dbReference>
<evidence type="ECO:0000313" key="3">
    <source>
        <dbReference type="EMBL" id="VAW89044.1"/>
    </source>
</evidence>
<feature type="compositionally biased region" description="Basic and acidic residues" evidence="1">
    <location>
        <begin position="108"/>
        <end position="128"/>
    </location>
</feature>